<evidence type="ECO:0000256" key="3">
    <source>
        <dbReference type="ARBA" id="ARBA00022692"/>
    </source>
</evidence>
<dbReference type="NCBIfam" id="TIGR00935">
    <property type="entry name" value="2a45"/>
    <property type="match status" value="1"/>
</dbReference>
<dbReference type="GO" id="GO:0046685">
    <property type="term" value="P:response to arsenic-containing substance"/>
    <property type="evidence" value="ECO:0007669"/>
    <property type="project" value="UniProtKB-KW"/>
</dbReference>
<dbReference type="EMBL" id="NWUO01000027">
    <property type="protein sequence ID" value="PNS09953.1"/>
    <property type="molecule type" value="Genomic_DNA"/>
</dbReference>
<feature type="transmembrane region" description="Helical" evidence="6">
    <location>
        <begin position="91"/>
        <end position="110"/>
    </location>
</feature>
<feature type="transmembrane region" description="Helical" evidence="6">
    <location>
        <begin position="178"/>
        <end position="198"/>
    </location>
</feature>
<keyword evidence="2" id="KW-1003">Cell membrane</keyword>
<evidence type="ECO:0000256" key="6">
    <source>
        <dbReference type="RuleBase" id="RU004993"/>
    </source>
</evidence>
<feature type="transmembrane region" description="Helical" evidence="6">
    <location>
        <begin position="51"/>
        <end position="70"/>
    </location>
</feature>
<feature type="transmembrane region" description="Helical" evidence="6">
    <location>
        <begin position="219"/>
        <end position="238"/>
    </location>
</feature>
<protein>
    <recommendedName>
        <fullName evidence="6">Arsenical pump membrane protein</fullName>
    </recommendedName>
</protein>
<name>A0A2K1Q4L0_9GAMM</name>
<feature type="transmembrane region" description="Helical" evidence="6">
    <location>
        <begin position="401"/>
        <end position="423"/>
    </location>
</feature>
<keyword evidence="4 6" id="KW-1133">Transmembrane helix</keyword>
<dbReference type="RefSeq" id="WP_103061419.1">
    <property type="nucleotide sequence ID" value="NZ_BSOF01000010.1"/>
</dbReference>
<dbReference type="PRINTS" id="PR00758">
    <property type="entry name" value="ARSENICPUMP"/>
</dbReference>
<dbReference type="GO" id="GO:0005886">
    <property type="term" value="C:plasma membrane"/>
    <property type="evidence" value="ECO:0007669"/>
    <property type="project" value="UniProtKB-SubCell"/>
</dbReference>
<keyword evidence="5 6" id="KW-0472">Membrane</keyword>
<dbReference type="OrthoDB" id="9774335at2"/>
<organism evidence="7 8">
    <name type="scientific">Mixta theicola</name>
    <dbReference type="NCBI Taxonomy" id="1458355"/>
    <lineage>
        <taxon>Bacteria</taxon>
        <taxon>Pseudomonadati</taxon>
        <taxon>Pseudomonadota</taxon>
        <taxon>Gammaproteobacteria</taxon>
        <taxon>Enterobacterales</taxon>
        <taxon>Erwiniaceae</taxon>
        <taxon>Mixta</taxon>
    </lineage>
</organism>
<dbReference type="PANTHER" id="PTHR43302:SF5">
    <property type="entry name" value="TRANSPORTER ARSB-RELATED"/>
    <property type="match status" value="1"/>
</dbReference>
<keyword evidence="8" id="KW-1185">Reference proteome</keyword>
<accession>A0A2K1Q4L0</accession>
<evidence type="ECO:0000313" key="7">
    <source>
        <dbReference type="EMBL" id="PNS09953.1"/>
    </source>
</evidence>
<comment type="similarity">
    <text evidence="6">Belongs to the ArsB family.</text>
</comment>
<feature type="transmembrane region" description="Helical" evidence="6">
    <location>
        <begin position="316"/>
        <end position="334"/>
    </location>
</feature>
<dbReference type="InterPro" id="IPR000802">
    <property type="entry name" value="Arsenical_pump_ArsB"/>
</dbReference>
<evidence type="ECO:0000313" key="8">
    <source>
        <dbReference type="Proteomes" id="UP000236345"/>
    </source>
</evidence>
<dbReference type="PANTHER" id="PTHR43302">
    <property type="entry name" value="TRANSPORTER ARSB-RELATED"/>
    <property type="match status" value="1"/>
</dbReference>
<proteinExistence type="inferred from homology"/>
<evidence type="ECO:0000256" key="4">
    <source>
        <dbReference type="ARBA" id="ARBA00022989"/>
    </source>
</evidence>
<dbReference type="Proteomes" id="UP000236345">
    <property type="component" value="Unassembled WGS sequence"/>
</dbReference>
<evidence type="ECO:0000256" key="1">
    <source>
        <dbReference type="ARBA" id="ARBA00004651"/>
    </source>
</evidence>
<feature type="transmembrane region" description="Helical" evidence="6">
    <location>
        <begin position="244"/>
        <end position="262"/>
    </location>
</feature>
<dbReference type="GO" id="GO:0042960">
    <property type="term" value="F:antimonite secondary active transmembrane transporter activity"/>
    <property type="evidence" value="ECO:0007669"/>
    <property type="project" value="TreeGrafter"/>
</dbReference>
<dbReference type="CDD" id="cd01118">
    <property type="entry name" value="ArsB_permease"/>
    <property type="match status" value="1"/>
</dbReference>
<keyword evidence="3 6" id="KW-0812">Transmembrane</keyword>
<feature type="transmembrane region" description="Helical" evidence="6">
    <location>
        <begin position="274"/>
        <end position="296"/>
    </location>
</feature>
<keyword evidence="6" id="KW-0059">Arsenical resistance</keyword>
<reference evidence="8" key="1">
    <citation type="submission" date="2017-09" db="EMBL/GenBank/DDBJ databases">
        <authorList>
            <person name="Palmer M."/>
            <person name="Steenkamp E.T."/>
            <person name="Coetzee M.P."/>
            <person name="Avontuur J.R."/>
            <person name="Van Zyl E."/>
            <person name="Chan W.-Y."/>
            <person name="Blom J."/>
            <person name="Venter S.N."/>
        </authorList>
    </citation>
    <scope>NUCLEOTIDE SEQUENCE [LARGE SCALE GENOMIC DNA]</scope>
    <source>
        <strain evidence="8">QC88-366</strain>
    </source>
</reference>
<dbReference type="AlphaFoldDB" id="A0A2K1Q4L0"/>
<comment type="caution">
    <text evidence="7">The sequence shown here is derived from an EMBL/GenBank/DDBJ whole genome shotgun (WGS) entry which is preliminary data.</text>
</comment>
<dbReference type="Pfam" id="PF02040">
    <property type="entry name" value="ArsB"/>
    <property type="match status" value="1"/>
</dbReference>
<evidence type="ECO:0000256" key="2">
    <source>
        <dbReference type="ARBA" id="ARBA00022475"/>
    </source>
</evidence>
<gene>
    <name evidence="7" type="ORF">COO59_19985</name>
</gene>
<evidence type="ECO:0000256" key="5">
    <source>
        <dbReference type="ARBA" id="ARBA00023136"/>
    </source>
</evidence>
<feature type="transmembrane region" description="Helical" evidence="6">
    <location>
        <begin position="116"/>
        <end position="140"/>
    </location>
</feature>
<comment type="subcellular location">
    <subcellularLocation>
        <location evidence="1 6">Cell membrane</location>
        <topology evidence="1 6">Multi-pass membrane protein</topology>
    </subcellularLocation>
</comment>
<sequence length="427" mass="45586">MFLAGAIFVLTLVLVIWQPKGLSIGWSAVIGAALALLTGVVHIGDIPAVWQIVWNATATFIAVIIISLLLDESGFFEWAALHVSRWGGGKGRLLFTYIVLLGAAVAALFANDGAALILTPIVIAMLLALGFSPGATLAFVMAAGFIADTSSLPLIVSNLVNIVTADFFKLGFSEYASVMVPVNIASVAATLVMLHLFFRKDLPITYDLAKLKVPREAIRDMRTFEAGWLVLLLLLAGFFALEPLGVPVSLVAAVAAFILWLVARKGHVIDTRKVLKGAPWQIVIFSLGMYLVVYGLRNAGLTDYLSAILNRFAEHGVWSATLGTGFLTAFLSSVMNNMPTVLVGALSIDGSTAQGAVKEAMIYANIIGCDLGPKITPIGSLATLLWLHVLAQKNITVSWGYYFRVGIVMTLPVLFVTLAALALRLSV</sequence>
<comment type="caution">
    <text evidence="6">Lacks conserved residue(s) required for the propagation of feature annotation.</text>
</comment>
<comment type="function">
    <text evidence="6">Involved in arsenical resistance. Thought to form the channel of an arsenite pump.</text>
</comment>
<dbReference type="NCBIfam" id="NF011980">
    <property type="entry name" value="PRK15445.1"/>
    <property type="match status" value="1"/>
</dbReference>
<dbReference type="GO" id="GO:0008490">
    <property type="term" value="F:arsenite secondary active transmembrane transporter activity"/>
    <property type="evidence" value="ECO:0007669"/>
    <property type="project" value="TreeGrafter"/>
</dbReference>
<keyword evidence="6" id="KW-0813">Transport</keyword>